<dbReference type="AlphaFoldDB" id="C8N693"/>
<accession>C8N693</accession>
<protein>
    <recommendedName>
        <fullName evidence="3">Transposase</fullName>
    </recommendedName>
</protein>
<name>C8N693_CARH6</name>
<dbReference type="Proteomes" id="UP000004870">
    <property type="component" value="Unassembled WGS sequence"/>
</dbReference>
<evidence type="ECO:0008006" key="3">
    <source>
        <dbReference type="Google" id="ProtNLM"/>
    </source>
</evidence>
<evidence type="ECO:0000313" key="2">
    <source>
        <dbReference type="Proteomes" id="UP000004870"/>
    </source>
</evidence>
<keyword evidence="2" id="KW-1185">Reference proteome</keyword>
<dbReference type="HOGENOM" id="CLU_2189361_0_0_6"/>
<gene>
    <name evidence="1" type="ORF">HMPREF0198_0006</name>
</gene>
<reference evidence="1 2" key="1">
    <citation type="submission" date="2009-08" db="EMBL/GenBank/DDBJ databases">
        <authorList>
            <person name="Qin X."/>
            <person name="Bachman B."/>
            <person name="Battles P."/>
            <person name="Bell A."/>
            <person name="Bess C."/>
            <person name="Bickham C."/>
            <person name="Chaboub L."/>
            <person name="Chen D."/>
            <person name="Coyle M."/>
            <person name="Deiros D.R."/>
            <person name="Dinh H."/>
            <person name="Forbes L."/>
            <person name="Fowler G."/>
            <person name="Francisco L."/>
            <person name="Fu Q."/>
            <person name="Gubbala S."/>
            <person name="Hale W."/>
            <person name="Han Y."/>
            <person name="Hemphill L."/>
            <person name="Highlander S.K."/>
            <person name="Hirani K."/>
            <person name="Hogues M."/>
            <person name="Jackson L."/>
            <person name="Jakkamsetti A."/>
            <person name="Javaid M."/>
            <person name="Jiang H."/>
            <person name="Korchina V."/>
            <person name="Kovar C."/>
            <person name="Lara F."/>
            <person name="Lee S."/>
            <person name="Mata R."/>
            <person name="Mathew T."/>
            <person name="Moen C."/>
            <person name="Morales K."/>
            <person name="Munidasa M."/>
            <person name="Nazareth L."/>
            <person name="Ngo R."/>
            <person name="Nguyen L."/>
            <person name="Okwuonu G."/>
            <person name="Ongeri F."/>
            <person name="Patil S."/>
            <person name="Petrosino J."/>
            <person name="Pham C."/>
            <person name="Pham P."/>
            <person name="Pu L.-L."/>
            <person name="Puazo M."/>
            <person name="Raj R."/>
            <person name="Reid J."/>
            <person name="Rouhana J."/>
            <person name="Saada N."/>
            <person name="Shang Y."/>
            <person name="Simmons D."/>
            <person name="Thornton R."/>
            <person name="Warren J."/>
            <person name="Weissenberger G."/>
            <person name="Zhang J."/>
            <person name="Zhang L."/>
            <person name="Zhou C."/>
            <person name="Zhu D."/>
            <person name="Muzny D."/>
            <person name="Worley K."/>
            <person name="Gibbs R."/>
        </authorList>
    </citation>
    <scope>NUCLEOTIDE SEQUENCE [LARGE SCALE GENOMIC DNA]</scope>
    <source>
        <strain evidence="2">ATCC 15826 / DSM 8339 / NCTC 10426 / 6573</strain>
    </source>
</reference>
<comment type="caution">
    <text evidence="1">The sequence shown here is derived from an EMBL/GenBank/DDBJ whole genome shotgun (WGS) entry which is preliminary data.</text>
</comment>
<feature type="non-terminal residue" evidence="1">
    <location>
        <position position="1"/>
    </location>
</feature>
<organism evidence="1 2">
    <name type="scientific">Cardiobacterium hominis (strain ATCC 15826 / DSM 8339 / NCTC 10426 / 6573)</name>
    <dbReference type="NCBI Taxonomy" id="638300"/>
    <lineage>
        <taxon>Bacteria</taxon>
        <taxon>Pseudomonadati</taxon>
        <taxon>Pseudomonadota</taxon>
        <taxon>Gammaproteobacteria</taxon>
        <taxon>Cardiobacteriales</taxon>
        <taxon>Cardiobacteriaceae</taxon>
        <taxon>Cardiobacterium</taxon>
    </lineage>
</organism>
<dbReference type="EMBL" id="ACKY01000002">
    <property type="protein sequence ID" value="EEV89834.1"/>
    <property type="molecule type" value="Genomic_DNA"/>
</dbReference>
<proteinExistence type="predicted"/>
<sequence length="108" mass="12392">SGKTAFQGALQAWFGQREGFLNERTANEESGSSHYTHKTLRSAYLSLKRNLDYLFTFEAHPELGMCNTTNLLDGRFADLKRKLGCHHGMKRENKVRFIKDYFAMPDDG</sequence>
<evidence type="ECO:0000313" key="1">
    <source>
        <dbReference type="EMBL" id="EEV89834.1"/>
    </source>
</evidence>